<evidence type="ECO:0000313" key="9">
    <source>
        <dbReference type="Proteomes" id="UP000178526"/>
    </source>
</evidence>
<keyword evidence="6 7" id="KW-0472">Membrane</keyword>
<evidence type="ECO:0000256" key="6">
    <source>
        <dbReference type="ARBA" id="ARBA00023136"/>
    </source>
</evidence>
<keyword evidence="4 7" id="KW-0812">Transmembrane</keyword>
<comment type="caution">
    <text evidence="8">The sequence shown here is derived from an EMBL/GenBank/DDBJ whole genome shotgun (WGS) entry which is preliminary data.</text>
</comment>
<sequence>MERWLGRVSELLYSVMRIIFGLLFVCHGAQKLFGLLGGKAELSNPVMLFGGVIEFFGGALIALGLWTGYAAFLSSGEMAVAYFTVHAPRGFFPIVNKGELAVLYCFIFLYIASRGSGKLSLERIIWGKGR</sequence>
<keyword evidence="3" id="KW-1003">Cell membrane</keyword>
<reference evidence="8 9" key="1">
    <citation type="journal article" date="2016" name="Nat. Commun.">
        <title>Thousands of microbial genomes shed light on interconnected biogeochemical processes in an aquifer system.</title>
        <authorList>
            <person name="Anantharaman K."/>
            <person name="Brown C.T."/>
            <person name="Hug L.A."/>
            <person name="Sharon I."/>
            <person name="Castelle C.J."/>
            <person name="Probst A.J."/>
            <person name="Thomas B.C."/>
            <person name="Singh A."/>
            <person name="Wilkins M.J."/>
            <person name="Karaoz U."/>
            <person name="Brodie E.L."/>
            <person name="Williams K.H."/>
            <person name="Hubbard S.S."/>
            <person name="Banfield J.F."/>
        </authorList>
    </citation>
    <scope>NUCLEOTIDE SEQUENCE [LARGE SCALE GENOMIC DNA]</scope>
</reference>
<dbReference type="Proteomes" id="UP000178526">
    <property type="component" value="Unassembled WGS sequence"/>
</dbReference>
<evidence type="ECO:0000256" key="5">
    <source>
        <dbReference type="ARBA" id="ARBA00022989"/>
    </source>
</evidence>
<dbReference type="Pfam" id="PF07681">
    <property type="entry name" value="DoxX"/>
    <property type="match status" value="1"/>
</dbReference>
<dbReference type="InterPro" id="IPR032808">
    <property type="entry name" value="DoxX"/>
</dbReference>
<evidence type="ECO:0000256" key="7">
    <source>
        <dbReference type="SAM" id="Phobius"/>
    </source>
</evidence>
<dbReference type="AlphaFoldDB" id="A0A1F7RC40"/>
<dbReference type="PANTHER" id="PTHR33452">
    <property type="entry name" value="OXIDOREDUCTASE CATD-RELATED"/>
    <property type="match status" value="1"/>
</dbReference>
<accession>A0A1F7RC40</accession>
<evidence type="ECO:0000256" key="1">
    <source>
        <dbReference type="ARBA" id="ARBA00004651"/>
    </source>
</evidence>
<evidence type="ECO:0000256" key="3">
    <source>
        <dbReference type="ARBA" id="ARBA00022475"/>
    </source>
</evidence>
<feature type="transmembrane region" description="Helical" evidence="7">
    <location>
        <begin position="46"/>
        <end position="71"/>
    </location>
</feature>
<comment type="similarity">
    <text evidence="2">Belongs to the DoxX family.</text>
</comment>
<proteinExistence type="inferred from homology"/>
<comment type="subcellular location">
    <subcellularLocation>
        <location evidence="1">Cell membrane</location>
        <topology evidence="1">Multi-pass membrane protein</topology>
    </subcellularLocation>
</comment>
<gene>
    <name evidence="8" type="ORF">A2042_07900</name>
</gene>
<feature type="transmembrane region" description="Helical" evidence="7">
    <location>
        <begin position="12"/>
        <end position="34"/>
    </location>
</feature>
<dbReference type="PANTHER" id="PTHR33452:SF4">
    <property type="entry name" value="BLL4328 PROTEIN"/>
    <property type="match status" value="1"/>
</dbReference>
<evidence type="ECO:0000256" key="4">
    <source>
        <dbReference type="ARBA" id="ARBA00022692"/>
    </source>
</evidence>
<keyword evidence="5 7" id="KW-1133">Transmembrane helix</keyword>
<name>A0A1F7RC40_9BACT</name>
<protein>
    <recommendedName>
        <fullName evidence="10">DoxX family protein</fullName>
    </recommendedName>
</protein>
<evidence type="ECO:0000313" key="8">
    <source>
        <dbReference type="EMBL" id="OGL39115.1"/>
    </source>
</evidence>
<dbReference type="GO" id="GO:0005886">
    <property type="term" value="C:plasma membrane"/>
    <property type="evidence" value="ECO:0007669"/>
    <property type="project" value="UniProtKB-SubCell"/>
</dbReference>
<dbReference type="EMBL" id="MGDB01000127">
    <property type="protein sequence ID" value="OGL39115.1"/>
    <property type="molecule type" value="Genomic_DNA"/>
</dbReference>
<evidence type="ECO:0000256" key="2">
    <source>
        <dbReference type="ARBA" id="ARBA00006679"/>
    </source>
</evidence>
<dbReference type="InterPro" id="IPR051907">
    <property type="entry name" value="DoxX-like_oxidoreductase"/>
</dbReference>
<evidence type="ECO:0008006" key="10">
    <source>
        <dbReference type="Google" id="ProtNLM"/>
    </source>
</evidence>
<organism evidence="8 9">
    <name type="scientific">Candidatus Schekmanbacteria bacterium GWA2_38_11</name>
    <dbReference type="NCBI Taxonomy" id="1817876"/>
    <lineage>
        <taxon>Bacteria</taxon>
        <taxon>Candidatus Schekmaniibacteriota</taxon>
    </lineage>
</organism>
<feature type="transmembrane region" description="Helical" evidence="7">
    <location>
        <begin position="91"/>
        <end position="112"/>
    </location>
</feature>